<dbReference type="PIRSF" id="PIRSF021320">
    <property type="entry name" value="DUF984"/>
    <property type="match status" value="1"/>
</dbReference>
<reference evidence="3" key="1">
    <citation type="submission" date="2021-01" db="EMBL/GenBank/DDBJ databases">
        <title>Genome public.</title>
        <authorList>
            <person name="Liu C."/>
            <person name="Sun Q."/>
        </authorList>
    </citation>
    <scope>NUCLEOTIDE SEQUENCE [LARGE SCALE GENOMIC DNA]</scope>
    <source>
        <strain evidence="3">YIM B02567</strain>
    </source>
</reference>
<dbReference type="InterPro" id="IPR015947">
    <property type="entry name" value="PUA-like_sf"/>
</dbReference>
<accession>A0ABS1FYF0</accession>
<evidence type="ECO:0000313" key="3">
    <source>
        <dbReference type="Proteomes" id="UP000628669"/>
    </source>
</evidence>
<dbReference type="InterPro" id="IPR009326">
    <property type="entry name" value="DUF984"/>
</dbReference>
<dbReference type="RefSeq" id="WP_200247286.1">
    <property type="nucleotide sequence ID" value="NZ_JAENHK010000010.1"/>
</dbReference>
<comment type="caution">
    <text evidence="2">The sequence shown here is derived from an EMBL/GenBank/DDBJ whole genome shotgun (WGS) entry which is preliminary data.</text>
</comment>
<dbReference type="PANTHER" id="PTHR39203:SF1">
    <property type="entry name" value="CYTOPLASMIC PROTEIN"/>
    <property type="match status" value="1"/>
</dbReference>
<dbReference type="SUPFAM" id="SSF88697">
    <property type="entry name" value="PUA domain-like"/>
    <property type="match status" value="1"/>
</dbReference>
<dbReference type="InterPro" id="IPR007374">
    <property type="entry name" value="ASCH_domain"/>
</dbReference>
<sequence>MPLDYIASYWNQFIDSLKEKSSPDLELCGSFHFGGKEDASSIAKLVTAGIKTATGSLLWVYESENNPIPSIGEFNIITDSNEMPVCVIQTKEISIVPFKEVGTKFAFDSGEGDRTLESWREIYWEYIQSECERINKEPTMETPLVCEYFKVVYAEPFQF</sequence>
<protein>
    <submittedName>
        <fullName evidence="2">ASCH domain-containing protein</fullName>
    </submittedName>
</protein>
<dbReference type="Gene3D" id="3.10.400.10">
    <property type="entry name" value="Sulfate adenylyltransferase"/>
    <property type="match status" value="1"/>
</dbReference>
<proteinExistence type="predicted"/>
<dbReference type="CDD" id="cd06553">
    <property type="entry name" value="ASCH_Ef3133_like"/>
    <property type="match status" value="1"/>
</dbReference>
<dbReference type="SMART" id="SM01022">
    <property type="entry name" value="ASCH"/>
    <property type="match status" value="1"/>
</dbReference>
<evidence type="ECO:0000313" key="2">
    <source>
        <dbReference type="EMBL" id="MBK1897243.1"/>
    </source>
</evidence>
<name>A0ABS1FYF0_9FLAO</name>
<dbReference type="EMBL" id="JAENHK010000010">
    <property type="protein sequence ID" value="MBK1897243.1"/>
    <property type="molecule type" value="Genomic_DNA"/>
</dbReference>
<gene>
    <name evidence="2" type="ORF">JHL15_15880</name>
</gene>
<evidence type="ECO:0000259" key="1">
    <source>
        <dbReference type="SMART" id="SM01022"/>
    </source>
</evidence>
<organism evidence="2 3">
    <name type="scientific">Chryseobacterium paridis</name>
    <dbReference type="NCBI Taxonomy" id="2800328"/>
    <lineage>
        <taxon>Bacteria</taxon>
        <taxon>Pseudomonadati</taxon>
        <taxon>Bacteroidota</taxon>
        <taxon>Flavobacteriia</taxon>
        <taxon>Flavobacteriales</taxon>
        <taxon>Weeksellaceae</taxon>
        <taxon>Chryseobacterium group</taxon>
        <taxon>Chryseobacterium</taxon>
    </lineage>
</organism>
<feature type="domain" description="ASCH" evidence="1">
    <location>
        <begin position="31"/>
        <end position="153"/>
    </location>
</feature>
<keyword evidence="3" id="KW-1185">Reference proteome</keyword>
<dbReference type="Proteomes" id="UP000628669">
    <property type="component" value="Unassembled WGS sequence"/>
</dbReference>
<dbReference type="PANTHER" id="PTHR39203">
    <property type="entry name" value="CYTOPLASMIC PROTEIN-RELATED"/>
    <property type="match status" value="1"/>
</dbReference>
<dbReference type="Pfam" id="PF04266">
    <property type="entry name" value="ASCH"/>
    <property type="match status" value="1"/>
</dbReference>